<evidence type="ECO:0000313" key="2">
    <source>
        <dbReference type="Proteomes" id="UP000575241"/>
    </source>
</evidence>
<sequence length="168" mass="17790">MRRLLSLPLMLVLLVAAVPLTITKTSSVVSDPTNQLFPKAIPGALVDYTITITNPAANSLTTVKTIDFKDAVPAKTKLYVADLNGNNSGPMVFTGSIVPGTGLTYSFLGRGNMSDSLSFSSDNGATWTYIPSLDADGCDAAVTNIRVQPTGNQTAGSNFTLRFRVMIK</sequence>
<gene>
    <name evidence="1" type="ORF">HNP52_002298</name>
</gene>
<organism evidence="1 2">
    <name type="scientific">Sphingomonas kyeonggiensis</name>
    <dbReference type="NCBI Taxonomy" id="1268553"/>
    <lineage>
        <taxon>Bacteria</taxon>
        <taxon>Pseudomonadati</taxon>
        <taxon>Pseudomonadota</taxon>
        <taxon>Alphaproteobacteria</taxon>
        <taxon>Sphingomonadales</taxon>
        <taxon>Sphingomonadaceae</taxon>
        <taxon>Sphingomonas</taxon>
    </lineage>
</organism>
<dbReference type="Proteomes" id="UP000575241">
    <property type="component" value="Unassembled WGS sequence"/>
</dbReference>
<reference evidence="1 2" key="1">
    <citation type="submission" date="2020-08" db="EMBL/GenBank/DDBJ databases">
        <title>Functional genomics of gut bacteria from endangered species of beetles.</title>
        <authorList>
            <person name="Carlos-Shanley C."/>
        </authorList>
    </citation>
    <scope>NUCLEOTIDE SEQUENCE [LARGE SCALE GENOMIC DNA]</scope>
    <source>
        <strain evidence="1 2">S00224</strain>
    </source>
</reference>
<dbReference type="RefSeq" id="WP_184166957.1">
    <property type="nucleotide sequence ID" value="NZ_JACHLN010000002.1"/>
</dbReference>
<proteinExistence type="predicted"/>
<evidence type="ECO:0008006" key="3">
    <source>
        <dbReference type="Google" id="ProtNLM"/>
    </source>
</evidence>
<keyword evidence="2" id="KW-1185">Reference proteome</keyword>
<accession>A0A7W7K1G4</accession>
<dbReference type="AlphaFoldDB" id="A0A7W7K1G4"/>
<dbReference type="EMBL" id="JACHLN010000002">
    <property type="protein sequence ID" value="MBB4839229.1"/>
    <property type="molecule type" value="Genomic_DNA"/>
</dbReference>
<evidence type="ECO:0000313" key="1">
    <source>
        <dbReference type="EMBL" id="MBB4839229.1"/>
    </source>
</evidence>
<protein>
    <recommendedName>
        <fullName evidence="3">DUF11 domain-containing protein</fullName>
    </recommendedName>
</protein>
<name>A0A7W7K1G4_9SPHN</name>
<comment type="caution">
    <text evidence="1">The sequence shown here is derived from an EMBL/GenBank/DDBJ whole genome shotgun (WGS) entry which is preliminary data.</text>
</comment>